<reference evidence="5 6" key="1">
    <citation type="submission" date="2013-02" db="EMBL/GenBank/DDBJ databases">
        <title>The complete genome sequence of Corynebacterium callunae DSM 20147.</title>
        <authorList>
            <person name="Ruckert C."/>
            <person name="Albersmeier A."/>
            <person name="Kalinowski J."/>
        </authorList>
    </citation>
    <scope>NUCLEOTIDE SEQUENCE [LARGE SCALE GENOMIC DNA]</scope>
    <source>
        <strain evidence="5 6">DSM 20147</strain>
    </source>
</reference>
<feature type="region of interest" description="Disordered" evidence="4">
    <location>
        <begin position="118"/>
        <end position="151"/>
    </location>
</feature>
<dbReference type="PROSITE" id="PS50935">
    <property type="entry name" value="SSB"/>
    <property type="match status" value="1"/>
</dbReference>
<dbReference type="Pfam" id="PF00436">
    <property type="entry name" value="SSB"/>
    <property type="match status" value="1"/>
</dbReference>
<organism evidence="5 6">
    <name type="scientific">Corynebacterium callunae DSM 20147</name>
    <dbReference type="NCBI Taxonomy" id="1121353"/>
    <lineage>
        <taxon>Bacteria</taxon>
        <taxon>Bacillati</taxon>
        <taxon>Actinomycetota</taxon>
        <taxon>Actinomycetes</taxon>
        <taxon>Mycobacteriales</taxon>
        <taxon>Corynebacteriaceae</taxon>
        <taxon>Corynebacterium</taxon>
    </lineage>
</organism>
<accession>M1UST2</accession>
<name>M1UST2_9CORY</name>
<comment type="subunit">
    <text evidence="2">Homotetramer.</text>
</comment>
<dbReference type="HOGENOM" id="CLU_078758_1_0_11"/>
<proteinExistence type="inferred from homology"/>
<keyword evidence="6" id="KW-1185">Reference proteome</keyword>
<dbReference type="eggNOG" id="COG0629">
    <property type="taxonomic scope" value="Bacteria"/>
</dbReference>
<evidence type="ECO:0000256" key="4">
    <source>
        <dbReference type="SAM" id="MobiDB-lite"/>
    </source>
</evidence>
<dbReference type="CDD" id="cd04496">
    <property type="entry name" value="SSB_OBF"/>
    <property type="match status" value="1"/>
</dbReference>
<evidence type="ECO:0000256" key="3">
    <source>
        <dbReference type="RuleBase" id="RU000524"/>
    </source>
</evidence>
<dbReference type="GO" id="GO:0006260">
    <property type="term" value="P:DNA replication"/>
    <property type="evidence" value="ECO:0007669"/>
    <property type="project" value="InterPro"/>
</dbReference>
<comment type="caution">
    <text evidence="2">Lacks conserved residue(s) required for the propagation of feature annotation.</text>
</comment>
<dbReference type="SUPFAM" id="SSF50249">
    <property type="entry name" value="Nucleic acid-binding proteins"/>
    <property type="match status" value="1"/>
</dbReference>
<dbReference type="InterPro" id="IPR000424">
    <property type="entry name" value="Primosome_PriB/ssb"/>
</dbReference>
<dbReference type="PATRIC" id="fig|1121353.3.peg.787"/>
<dbReference type="STRING" id="1121353.H924_03830"/>
<dbReference type="OrthoDB" id="4427276at2"/>
<dbReference type="InterPro" id="IPR011344">
    <property type="entry name" value="ssDNA-bd"/>
</dbReference>
<dbReference type="GO" id="GO:0003697">
    <property type="term" value="F:single-stranded DNA binding"/>
    <property type="evidence" value="ECO:0007669"/>
    <property type="project" value="UniProtKB-UniRule"/>
</dbReference>
<dbReference type="EMBL" id="CP004354">
    <property type="protein sequence ID" value="AGG66212.1"/>
    <property type="molecule type" value="Genomic_DNA"/>
</dbReference>
<keyword evidence="1 2" id="KW-0238">DNA-binding</keyword>
<evidence type="ECO:0000313" key="6">
    <source>
        <dbReference type="Proteomes" id="UP000011760"/>
    </source>
</evidence>
<protein>
    <recommendedName>
        <fullName evidence="2 3">Single-stranded DNA-binding protein</fullName>
        <shortName evidence="2">SSB</shortName>
    </recommendedName>
</protein>
<dbReference type="KEGG" id="ccn:H924_03830"/>
<dbReference type="NCBIfam" id="TIGR00621">
    <property type="entry name" value="ssb"/>
    <property type="match status" value="1"/>
</dbReference>
<evidence type="ECO:0000256" key="1">
    <source>
        <dbReference type="ARBA" id="ARBA00023125"/>
    </source>
</evidence>
<dbReference type="RefSeq" id="WP_015650650.1">
    <property type="nucleotide sequence ID" value="NC_020506.1"/>
</dbReference>
<dbReference type="Proteomes" id="UP000011760">
    <property type="component" value="Chromosome"/>
</dbReference>
<evidence type="ECO:0000256" key="2">
    <source>
        <dbReference type="HAMAP-Rule" id="MF_00984"/>
    </source>
</evidence>
<evidence type="ECO:0000313" key="5">
    <source>
        <dbReference type="EMBL" id="AGG66212.1"/>
    </source>
</evidence>
<dbReference type="AlphaFoldDB" id="M1UST2"/>
<dbReference type="Gene3D" id="2.40.50.140">
    <property type="entry name" value="Nucleic acid-binding proteins"/>
    <property type="match status" value="1"/>
</dbReference>
<sequence length="151" mass="16584">MPLNTVNVTIAGQLVTDPILRKTDSGKPVVNIRLACTPQSFSRETGWEEKETIFVTATAWNKMAENISVSLAKGNRVLITGKIKPTSWSGNDGYKRTGWEIEIDEIGASLAFSSVTVNPPVRGTESDESIDQFLPPKDQWNTGATDEKEPF</sequence>
<dbReference type="HAMAP" id="MF_00984">
    <property type="entry name" value="SSB"/>
    <property type="match status" value="1"/>
</dbReference>
<dbReference type="InterPro" id="IPR012340">
    <property type="entry name" value="NA-bd_OB-fold"/>
</dbReference>
<gene>
    <name evidence="5" type="ORF">H924_03830</name>
</gene>